<comment type="similarity">
    <text evidence="2 11">Belongs to the LpxB family.</text>
</comment>
<sequence length="378" mass="41499">MNSPTFAIVAGEASGDTLGADLMCALKRLFPNARFEGIGGPKMIAEGFLSFYQMDRLSVMGFVEPLKRLPELLSIRRDIINRCKQSKPAAFIGIDSPGFNLGIEKALHNSGIKTVHYVSPSVWAWHQGRIKGIKRYVDLMLTLLPFEEAFYQQHAVPVAFVGHPLAGQIPRTPDSNGARQQLGLDIDRPLLCIMPGSRGGEVALMGELFLMVARRLLESNPQLQFVIPAANGDRHRQLTEILAEHPQLPVTLIEQQSLLAMEAADAVLLASGTTALEAMLLKKPMVVSYKLGKWTYKLVRPFIKTPFASIPNLLAAEMVVPELIQDEATVDSLSAAVTNALDVNARHLVEQRFEELYKQINLPSGDTAAAAIKKLLCL</sequence>
<dbReference type="EC" id="2.4.1.182" evidence="3 11"/>
<keyword evidence="8 11" id="KW-0808">Transferase</keyword>
<organism evidence="12 13">
    <name type="scientific">SAR92 clade bacterium H455</name>
    <dbReference type="NCBI Taxonomy" id="2974818"/>
    <lineage>
        <taxon>Bacteria</taxon>
        <taxon>Pseudomonadati</taxon>
        <taxon>Pseudomonadota</taxon>
        <taxon>Gammaproteobacteria</taxon>
        <taxon>Cellvibrionales</taxon>
        <taxon>Porticoccaceae</taxon>
        <taxon>SAR92 clade</taxon>
    </lineage>
</organism>
<evidence type="ECO:0000256" key="1">
    <source>
        <dbReference type="ARBA" id="ARBA00002056"/>
    </source>
</evidence>
<evidence type="ECO:0000256" key="8">
    <source>
        <dbReference type="ARBA" id="ARBA00022679"/>
    </source>
</evidence>
<evidence type="ECO:0000256" key="6">
    <source>
        <dbReference type="ARBA" id="ARBA00022556"/>
    </source>
</evidence>
<evidence type="ECO:0000256" key="11">
    <source>
        <dbReference type="HAMAP-Rule" id="MF_00392"/>
    </source>
</evidence>
<comment type="function">
    <text evidence="1 11">Condensation of UDP-2,3-diacylglucosamine and 2,3-diacylglucosamine-1-phosphate to form lipid A disaccharide, a precursor of lipid A, a phosphorylated glycolipid that anchors the lipopolysaccharide to the outer membrane of the cell.</text>
</comment>
<evidence type="ECO:0000256" key="4">
    <source>
        <dbReference type="ARBA" id="ARBA00020902"/>
    </source>
</evidence>
<comment type="pathway">
    <text evidence="11">Bacterial outer membrane biogenesis; LPS lipid A biosynthesis.</text>
</comment>
<dbReference type="HAMAP" id="MF_00392">
    <property type="entry name" value="LpxB"/>
    <property type="match status" value="1"/>
</dbReference>
<protein>
    <recommendedName>
        <fullName evidence="4 11">Lipid-A-disaccharide synthase</fullName>
        <ecNumber evidence="3 11">2.4.1.182</ecNumber>
    </recommendedName>
</protein>
<evidence type="ECO:0000256" key="10">
    <source>
        <dbReference type="ARBA" id="ARBA00048975"/>
    </source>
</evidence>
<proteinExistence type="inferred from homology"/>
<dbReference type="Proteomes" id="UP001059934">
    <property type="component" value="Chromosome"/>
</dbReference>
<name>A0ABY5TLR7_9GAMM</name>
<accession>A0ABY5TLR7</accession>
<dbReference type="Gene3D" id="3.40.50.2000">
    <property type="entry name" value="Glycogen Phosphorylase B"/>
    <property type="match status" value="1"/>
</dbReference>
<dbReference type="SUPFAM" id="SSF53756">
    <property type="entry name" value="UDP-Glycosyltransferase/glycogen phosphorylase"/>
    <property type="match status" value="1"/>
</dbReference>
<dbReference type="Pfam" id="PF02684">
    <property type="entry name" value="LpxB"/>
    <property type="match status" value="1"/>
</dbReference>
<gene>
    <name evidence="11 12" type="primary">lpxB</name>
    <name evidence="12" type="ORF">NYF23_08430</name>
</gene>
<keyword evidence="7 11" id="KW-0328">Glycosyltransferase</keyword>
<evidence type="ECO:0000313" key="12">
    <source>
        <dbReference type="EMBL" id="UVW34056.1"/>
    </source>
</evidence>
<dbReference type="PANTHER" id="PTHR30372:SF4">
    <property type="entry name" value="LIPID-A-DISACCHARIDE SYNTHASE, MITOCHONDRIAL-RELATED"/>
    <property type="match status" value="1"/>
</dbReference>
<keyword evidence="5 11" id="KW-0444">Lipid biosynthesis</keyword>
<dbReference type="GO" id="GO:0008915">
    <property type="term" value="F:lipid-A-disaccharide synthase activity"/>
    <property type="evidence" value="ECO:0007669"/>
    <property type="project" value="UniProtKB-EC"/>
</dbReference>
<comment type="catalytic activity">
    <reaction evidence="10 11">
        <text>a lipid X + a UDP-2-N,3-O-bis[(3R)-3-hydroxyacyl]-alpha-D-glucosamine = a lipid A disaccharide + UDP + H(+)</text>
        <dbReference type="Rhea" id="RHEA:67828"/>
        <dbReference type="ChEBI" id="CHEBI:15378"/>
        <dbReference type="ChEBI" id="CHEBI:58223"/>
        <dbReference type="ChEBI" id="CHEBI:137748"/>
        <dbReference type="ChEBI" id="CHEBI:176338"/>
        <dbReference type="ChEBI" id="CHEBI:176343"/>
        <dbReference type="EC" id="2.4.1.182"/>
    </reaction>
</comment>
<reference evidence="12" key="1">
    <citation type="submission" date="2022-08" db="EMBL/GenBank/DDBJ databases">
        <title>Catabolic pathway analysis in culturable SAR92 clade bacteria reveals their overlooked roles in DMSP degradation in coastal seas.</title>
        <authorList>
            <person name="He X."/>
            <person name="Zhang X."/>
            <person name="Zhang Y."/>
        </authorList>
    </citation>
    <scope>NUCLEOTIDE SEQUENCE</scope>
    <source>
        <strain evidence="12">H455</strain>
    </source>
</reference>
<evidence type="ECO:0000256" key="5">
    <source>
        <dbReference type="ARBA" id="ARBA00022516"/>
    </source>
</evidence>
<evidence type="ECO:0000256" key="2">
    <source>
        <dbReference type="ARBA" id="ARBA00007868"/>
    </source>
</evidence>
<dbReference type="NCBIfam" id="TIGR00215">
    <property type="entry name" value="lpxB"/>
    <property type="match status" value="1"/>
</dbReference>
<keyword evidence="6 11" id="KW-0441">Lipid A biosynthesis</keyword>
<keyword evidence="13" id="KW-1185">Reference proteome</keyword>
<evidence type="ECO:0000256" key="9">
    <source>
        <dbReference type="ARBA" id="ARBA00023098"/>
    </source>
</evidence>
<dbReference type="EMBL" id="CP103416">
    <property type="protein sequence ID" value="UVW34056.1"/>
    <property type="molecule type" value="Genomic_DNA"/>
</dbReference>
<dbReference type="PANTHER" id="PTHR30372">
    <property type="entry name" value="LIPID-A-DISACCHARIDE SYNTHASE"/>
    <property type="match status" value="1"/>
</dbReference>
<dbReference type="InterPro" id="IPR003835">
    <property type="entry name" value="Glyco_trans_19"/>
</dbReference>
<evidence type="ECO:0000256" key="3">
    <source>
        <dbReference type="ARBA" id="ARBA00012687"/>
    </source>
</evidence>
<evidence type="ECO:0000256" key="7">
    <source>
        <dbReference type="ARBA" id="ARBA00022676"/>
    </source>
</evidence>
<keyword evidence="9 11" id="KW-0443">Lipid metabolism</keyword>
<evidence type="ECO:0000313" key="13">
    <source>
        <dbReference type="Proteomes" id="UP001059934"/>
    </source>
</evidence>